<evidence type="ECO:0000256" key="12">
    <source>
        <dbReference type="ARBA" id="ARBA00023295"/>
    </source>
</evidence>
<comment type="similarity">
    <text evidence="2 14">Belongs to the Nth/MutY family.</text>
</comment>
<dbReference type="InterPro" id="IPR004036">
    <property type="entry name" value="Endonuclease-III-like_CS2"/>
</dbReference>
<accession>A0A8R1W244</accession>
<dbReference type="InterPro" id="IPR003651">
    <property type="entry name" value="Endonuclease3_FeS-loop_motif"/>
</dbReference>
<dbReference type="OrthoDB" id="2099276at2759"/>
<keyword evidence="9" id="KW-0411">Iron-sulfur</keyword>
<evidence type="ECO:0000256" key="10">
    <source>
        <dbReference type="ARBA" id="ARBA00023204"/>
    </source>
</evidence>
<dbReference type="HAMAP" id="MF_03183">
    <property type="entry name" value="Endonuclease_III_Nth"/>
    <property type="match status" value="1"/>
</dbReference>
<dbReference type="Pfam" id="PF00730">
    <property type="entry name" value="HhH-GPD"/>
    <property type="match status" value="1"/>
</dbReference>
<evidence type="ECO:0000256" key="4">
    <source>
        <dbReference type="ARBA" id="ARBA00022723"/>
    </source>
</evidence>
<protein>
    <recommendedName>
        <fullName evidence="14">Endonuclease III homolog</fullName>
        <ecNumber evidence="14">3.2.2.-</ecNumber>
        <ecNumber evidence="14">4.2.99.18</ecNumber>
    </recommendedName>
    <alternativeName>
        <fullName evidence="14">Bifunctional DNA N-glycosylase/DNA-(apurinic or apyrimidinic site) lyase</fullName>
        <shortName evidence="14">DNA glycosylase/AP lyase</shortName>
    </alternativeName>
</protein>
<evidence type="ECO:0000313" key="17">
    <source>
        <dbReference type="Proteomes" id="UP000007819"/>
    </source>
</evidence>
<evidence type="ECO:0000256" key="2">
    <source>
        <dbReference type="ARBA" id="ARBA00008343"/>
    </source>
</evidence>
<comment type="subcellular location">
    <subcellularLocation>
        <location evidence="14">Nucleus</location>
    </subcellularLocation>
    <subcellularLocation>
        <location evidence="14">Mitochondrion</location>
    </subcellularLocation>
</comment>
<dbReference type="Proteomes" id="UP000007819">
    <property type="component" value="Chromosome A2"/>
</dbReference>
<evidence type="ECO:0000256" key="6">
    <source>
        <dbReference type="ARBA" id="ARBA00022801"/>
    </source>
</evidence>
<keyword evidence="14" id="KW-0496">Mitochondrion</keyword>
<keyword evidence="5 14" id="KW-0227">DNA damage</keyword>
<comment type="catalytic activity">
    <reaction evidence="13 14">
        <text>2'-deoxyribonucleotide-(2'-deoxyribose 5'-phosphate)-2'-deoxyribonucleotide-DNA = a 3'-end 2'-deoxyribonucleotide-(2,3-dehydro-2,3-deoxyribose 5'-phosphate)-DNA + a 5'-end 5'-phospho-2'-deoxyribonucleoside-DNA + H(+)</text>
        <dbReference type="Rhea" id="RHEA:66592"/>
        <dbReference type="Rhea" id="RHEA-COMP:13180"/>
        <dbReference type="Rhea" id="RHEA-COMP:16897"/>
        <dbReference type="Rhea" id="RHEA-COMP:17067"/>
        <dbReference type="ChEBI" id="CHEBI:15378"/>
        <dbReference type="ChEBI" id="CHEBI:136412"/>
        <dbReference type="ChEBI" id="CHEBI:157695"/>
        <dbReference type="ChEBI" id="CHEBI:167181"/>
        <dbReference type="EC" id="4.2.99.18"/>
    </reaction>
</comment>
<keyword evidence="7" id="KW-0809">Transit peptide</keyword>
<dbReference type="Gene3D" id="1.10.1670.10">
    <property type="entry name" value="Helix-hairpin-Helix base-excision DNA repair enzymes (C-terminal)"/>
    <property type="match status" value="1"/>
</dbReference>
<dbReference type="SUPFAM" id="SSF48150">
    <property type="entry name" value="DNA-glycosylase"/>
    <property type="match status" value="1"/>
</dbReference>
<dbReference type="FunFam" id="1.10.1670.10:FF:000003">
    <property type="entry name" value="Endonuclease III homolog"/>
    <property type="match status" value="1"/>
</dbReference>
<dbReference type="PANTHER" id="PTHR43286">
    <property type="entry name" value="ENDONUCLEASE III-LIKE PROTEIN 1"/>
    <property type="match status" value="1"/>
</dbReference>
<dbReference type="EC" id="4.2.99.18" evidence="14"/>
<keyword evidence="3" id="KW-0004">4Fe-4S</keyword>
<comment type="caution">
    <text evidence="14">Lacks conserved residue(s) required for the propagation of feature annotation.</text>
</comment>
<keyword evidence="10 14" id="KW-0234">DNA repair</keyword>
<evidence type="ECO:0000256" key="3">
    <source>
        <dbReference type="ARBA" id="ARBA00022485"/>
    </source>
</evidence>
<dbReference type="SMART" id="SM00478">
    <property type="entry name" value="ENDO3c"/>
    <property type="match status" value="1"/>
</dbReference>
<dbReference type="Gene3D" id="1.10.340.30">
    <property type="entry name" value="Hypothetical protein, domain 2"/>
    <property type="match status" value="1"/>
</dbReference>
<dbReference type="PROSITE" id="PS01155">
    <property type="entry name" value="ENDONUCLEASE_III_2"/>
    <property type="match status" value="1"/>
</dbReference>
<evidence type="ECO:0000256" key="1">
    <source>
        <dbReference type="ARBA" id="ARBA00001966"/>
    </source>
</evidence>
<keyword evidence="11 14" id="KW-0456">Lyase</keyword>
<keyword evidence="4" id="KW-0479">Metal-binding</keyword>
<dbReference type="PANTHER" id="PTHR43286:SF1">
    <property type="entry name" value="ENDONUCLEASE III-LIKE PROTEIN 1"/>
    <property type="match status" value="1"/>
</dbReference>
<evidence type="ECO:0000256" key="13">
    <source>
        <dbReference type="ARBA" id="ARBA00044632"/>
    </source>
</evidence>
<name>A0A8R1W244_ACYPI</name>
<reference evidence="17" key="1">
    <citation type="submission" date="2010-06" db="EMBL/GenBank/DDBJ databases">
        <authorList>
            <person name="Jiang H."/>
            <person name="Abraham K."/>
            <person name="Ali S."/>
            <person name="Alsbrooks S.L."/>
            <person name="Anim B.N."/>
            <person name="Anosike U.S."/>
            <person name="Attaway T."/>
            <person name="Bandaranaike D.P."/>
            <person name="Battles P.K."/>
            <person name="Bell S.N."/>
            <person name="Bell A.V."/>
            <person name="Beltran B."/>
            <person name="Bickham C."/>
            <person name="Bustamante Y."/>
            <person name="Caleb T."/>
            <person name="Canada A."/>
            <person name="Cardenas V."/>
            <person name="Carter K."/>
            <person name="Chacko J."/>
            <person name="Chandrabose M.N."/>
            <person name="Chavez D."/>
            <person name="Chavez A."/>
            <person name="Chen L."/>
            <person name="Chu H.-S."/>
            <person name="Claassen K.J."/>
            <person name="Cockrell R."/>
            <person name="Collins M."/>
            <person name="Cooper J.A."/>
            <person name="Cree A."/>
            <person name="Curry S.M."/>
            <person name="Da Y."/>
            <person name="Dao M.D."/>
            <person name="Das B."/>
            <person name="Davila M.-L."/>
            <person name="Davy-Carroll L."/>
            <person name="Denson S."/>
            <person name="Dinh H."/>
            <person name="Ebong V.E."/>
            <person name="Edwards J.R."/>
            <person name="Egan A."/>
            <person name="El-Daye J."/>
            <person name="Escobedo L."/>
            <person name="Fernandez S."/>
            <person name="Fernando P.R."/>
            <person name="Flagg N."/>
            <person name="Forbes L.D."/>
            <person name="Fowler R.G."/>
            <person name="Fu Q."/>
            <person name="Gabisi R.A."/>
            <person name="Ganer J."/>
            <person name="Garbino Pronczuk A."/>
            <person name="Garcia R.M."/>
            <person name="Garner T."/>
            <person name="Garrett T.E."/>
            <person name="Gonzalez D.A."/>
            <person name="Hamid H."/>
            <person name="Hawkins E.S."/>
            <person name="Hirani K."/>
            <person name="Hogues M.E."/>
            <person name="Hollins B."/>
            <person name="Hsiao C.-H."/>
            <person name="Jabil R."/>
            <person name="James M.L."/>
            <person name="Jhangiani S.N."/>
            <person name="Johnson B."/>
            <person name="Johnson Q."/>
            <person name="Joshi V."/>
            <person name="Kalu J.B."/>
            <person name="Kam C."/>
            <person name="Kashfia A."/>
            <person name="Keebler J."/>
            <person name="Kisamo H."/>
            <person name="Kovar C.L."/>
            <person name="Lago L.A."/>
            <person name="Lai C.-Y."/>
            <person name="Laidlaw J."/>
            <person name="Lara F."/>
            <person name="Le T.-K."/>
            <person name="Lee S.L."/>
            <person name="Legall F.H."/>
            <person name="Lemon S.J."/>
            <person name="Lewis L.R."/>
            <person name="Li B."/>
            <person name="Liu Y."/>
            <person name="Liu Y.-S."/>
            <person name="Lopez J."/>
            <person name="Lozado R.J."/>
            <person name="Lu J."/>
            <person name="Madu R.C."/>
            <person name="Maheshwari M."/>
            <person name="Maheshwari R."/>
            <person name="Malloy K."/>
            <person name="Martinez E."/>
            <person name="Mathew T."/>
            <person name="Mercado I.C."/>
            <person name="Mercado C."/>
            <person name="Meyer B."/>
            <person name="Montgomery K."/>
            <person name="Morgan M.B."/>
            <person name="Munidasa M."/>
            <person name="Nazareth L.V."/>
            <person name="Nelson J."/>
            <person name="Ng B.M."/>
            <person name="Nguyen N.B."/>
            <person name="Nguyen P.Q."/>
            <person name="Nguyen T."/>
            <person name="Obregon M."/>
            <person name="Okwuonu G.O."/>
            <person name="Onwere C.G."/>
            <person name="Orozco G."/>
            <person name="Parra A."/>
            <person name="Patel S."/>
            <person name="Patil S."/>
            <person name="Perez A."/>
            <person name="Perez Y."/>
            <person name="Pham C."/>
            <person name="Primus E.L."/>
            <person name="Pu L.-L."/>
            <person name="Puazo M."/>
            <person name="Qin X."/>
            <person name="Quiroz J.B."/>
            <person name="Reese J."/>
            <person name="Richards S."/>
            <person name="Rives C.M."/>
            <person name="Robberts R."/>
            <person name="Ruiz S.J."/>
            <person name="Ruiz M.J."/>
            <person name="Santibanez J."/>
            <person name="Schneider B.W."/>
            <person name="Sisson I."/>
            <person name="Smith M."/>
            <person name="Sodergren E."/>
            <person name="Song X.-Z."/>
            <person name="Song B.B."/>
            <person name="Summersgill H."/>
            <person name="Thelus R."/>
            <person name="Thornton R.D."/>
            <person name="Trejos Z.Y."/>
            <person name="Usmani K."/>
            <person name="Vattathil S."/>
            <person name="Villasana D."/>
            <person name="Walker D.L."/>
            <person name="Wang S."/>
            <person name="Wang K."/>
            <person name="White C.S."/>
            <person name="Williams A.C."/>
            <person name="Williamson J."/>
            <person name="Wilson K."/>
            <person name="Woghiren I.O."/>
            <person name="Woodworth J.R."/>
            <person name="Worley K.C."/>
            <person name="Wright R.A."/>
            <person name="Wu W."/>
            <person name="Young L."/>
            <person name="Zhang L."/>
            <person name="Zhang J."/>
            <person name="Zhu Y."/>
            <person name="Muzny D.M."/>
            <person name="Weinstock G."/>
            <person name="Gibbs R.A."/>
        </authorList>
    </citation>
    <scope>NUCLEOTIDE SEQUENCE [LARGE SCALE GENOMIC DNA]</scope>
    <source>
        <strain evidence="17">LSR1</strain>
    </source>
</reference>
<dbReference type="CDD" id="cd00056">
    <property type="entry name" value="ENDO3c"/>
    <property type="match status" value="1"/>
</dbReference>
<evidence type="ECO:0000256" key="9">
    <source>
        <dbReference type="ARBA" id="ARBA00023014"/>
    </source>
</evidence>
<dbReference type="GO" id="GO:0005634">
    <property type="term" value="C:nucleus"/>
    <property type="evidence" value="ECO:0007669"/>
    <property type="project" value="UniProtKB-SubCell"/>
</dbReference>
<sequence length="280" mass="31936">MLRSLRNKRSLTDKIDSNRVENNEQVVKKRKHLTIKSDTNEITSDSNWKPPNWEKTLDNIRKMRKDIVAPVDNMGCDQAADLNEPPEVVRYHVLISLMLSSQTKDEVNFAAMQRLKQHGLTVDNILETSDDHLGKLIYPVGFWKTKVQYIKRTTRILKDTYNGDIPNTIKDLCQLPGIGPKMAHLCMSCAWNEVTGIGVDTHVHRISNRLGWVKKATKTPENTRIALESWLPKELWREVNHMLVGFGQTICRPIGPHCDSCLNKKTCPSAVSNSTTIKKK</sequence>
<dbReference type="GO" id="GO:0005739">
    <property type="term" value="C:mitochondrion"/>
    <property type="evidence" value="ECO:0007669"/>
    <property type="project" value="UniProtKB-SubCell"/>
</dbReference>
<evidence type="ECO:0000256" key="8">
    <source>
        <dbReference type="ARBA" id="ARBA00023004"/>
    </source>
</evidence>
<dbReference type="AlphaFoldDB" id="A0A8R1W244"/>
<dbReference type="EC" id="3.2.2.-" evidence="14"/>
<dbReference type="InterPro" id="IPR030841">
    <property type="entry name" value="NTH1"/>
</dbReference>
<dbReference type="GO" id="GO:0003677">
    <property type="term" value="F:DNA binding"/>
    <property type="evidence" value="ECO:0007669"/>
    <property type="project" value="UniProtKB-UniRule"/>
</dbReference>
<evidence type="ECO:0000256" key="11">
    <source>
        <dbReference type="ARBA" id="ARBA00023239"/>
    </source>
</evidence>
<dbReference type="KEGG" id="api:100168095"/>
<dbReference type="InterPro" id="IPR023170">
    <property type="entry name" value="HhH_base_excis_C"/>
</dbReference>
<dbReference type="GO" id="GO:0006285">
    <property type="term" value="P:base-excision repair, AP site formation"/>
    <property type="evidence" value="ECO:0007669"/>
    <property type="project" value="UniProtKB-UniRule"/>
</dbReference>
<evidence type="ECO:0000259" key="15">
    <source>
        <dbReference type="SMART" id="SM00478"/>
    </source>
</evidence>
<dbReference type="InterPro" id="IPR003265">
    <property type="entry name" value="HhH-GPD_domain"/>
</dbReference>
<keyword evidence="17" id="KW-1185">Reference proteome</keyword>
<dbReference type="EnsemblMetazoa" id="XM_001949490.5">
    <property type="protein sequence ID" value="XP_001949525.2"/>
    <property type="gene ID" value="LOC100168095"/>
</dbReference>
<dbReference type="Pfam" id="PF00633">
    <property type="entry name" value="HHH"/>
    <property type="match status" value="1"/>
</dbReference>
<dbReference type="GO" id="GO:0046872">
    <property type="term" value="F:metal ion binding"/>
    <property type="evidence" value="ECO:0007669"/>
    <property type="project" value="UniProtKB-KW"/>
</dbReference>
<evidence type="ECO:0000313" key="16">
    <source>
        <dbReference type="EnsemblMetazoa" id="XP_001949525.2"/>
    </source>
</evidence>
<reference evidence="16" key="2">
    <citation type="submission" date="2022-06" db="UniProtKB">
        <authorList>
            <consortium name="EnsemblMetazoa"/>
        </authorList>
    </citation>
    <scope>IDENTIFICATION</scope>
</reference>
<keyword evidence="8" id="KW-0408">Iron</keyword>
<dbReference type="GO" id="GO:0006289">
    <property type="term" value="P:nucleotide-excision repair"/>
    <property type="evidence" value="ECO:0007669"/>
    <property type="project" value="TreeGrafter"/>
</dbReference>
<dbReference type="InterPro" id="IPR000445">
    <property type="entry name" value="HhH_motif"/>
</dbReference>
<gene>
    <name evidence="14" type="primary">NTH1</name>
</gene>
<comment type="function">
    <text evidence="14">Bifunctional DNA N-glycosylase with associated apurinic/apyrimidinic (AP) lyase function that catalyzes the first step in base excision repair (BER), the primary repair pathway for the repair of oxidative DNA damage. The DNA N-glycosylase activity releases the damaged DNA base from DNA by cleaving the N-glycosidic bond, leaving an AP site. The AP lyase activity cleaves the phosphodiester bond 3' to the AP site by a beta-elimination. Primarily recognizes and repairs oxidative base damage of pyrimidines.</text>
</comment>
<keyword evidence="14" id="KW-0539">Nucleus</keyword>
<comment type="cofactor">
    <cofactor evidence="1">
        <name>[4Fe-4S] cluster</name>
        <dbReference type="ChEBI" id="CHEBI:49883"/>
    </cofactor>
</comment>
<dbReference type="FunFam" id="1.10.340.30:FF:000005">
    <property type="entry name" value="Endonuclease III-like protein 1"/>
    <property type="match status" value="1"/>
</dbReference>
<organism evidence="16 17">
    <name type="scientific">Acyrthosiphon pisum</name>
    <name type="common">Pea aphid</name>
    <dbReference type="NCBI Taxonomy" id="7029"/>
    <lineage>
        <taxon>Eukaryota</taxon>
        <taxon>Metazoa</taxon>
        <taxon>Ecdysozoa</taxon>
        <taxon>Arthropoda</taxon>
        <taxon>Hexapoda</taxon>
        <taxon>Insecta</taxon>
        <taxon>Pterygota</taxon>
        <taxon>Neoptera</taxon>
        <taxon>Paraneoptera</taxon>
        <taxon>Hemiptera</taxon>
        <taxon>Sternorrhyncha</taxon>
        <taxon>Aphidomorpha</taxon>
        <taxon>Aphidoidea</taxon>
        <taxon>Aphididae</taxon>
        <taxon>Macrosiphini</taxon>
        <taxon>Acyrthosiphon</taxon>
    </lineage>
</organism>
<keyword evidence="12 14" id="KW-0326">Glycosidase</keyword>
<dbReference type="GO" id="GO:0000703">
    <property type="term" value="F:oxidized pyrimidine nucleobase lesion DNA N-glycosylase activity"/>
    <property type="evidence" value="ECO:0007669"/>
    <property type="project" value="UniProtKB-UniRule"/>
</dbReference>
<evidence type="ECO:0000256" key="7">
    <source>
        <dbReference type="ARBA" id="ARBA00022946"/>
    </source>
</evidence>
<keyword evidence="6 14" id="KW-0378">Hydrolase</keyword>
<dbReference type="InterPro" id="IPR011257">
    <property type="entry name" value="DNA_glycosylase"/>
</dbReference>
<feature type="domain" description="HhH-GPD" evidence="15">
    <location>
        <begin position="99"/>
        <end position="249"/>
    </location>
</feature>
<evidence type="ECO:0000256" key="5">
    <source>
        <dbReference type="ARBA" id="ARBA00022763"/>
    </source>
</evidence>
<dbReference type="GO" id="GO:0051539">
    <property type="term" value="F:4 iron, 4 sulfur cluster binding"/>
    <property type="evidence" value="ECO:0007669"/>
    <property type="project" value="UniProtKB-KW"/>
</dbReference>
<dbReference type="SMART" id="SM00525">
    <property type="entry name" value="FES"/>
    <property type="match status" value="1"/>
</dbReference>
<evidence type="ECO:0000256" key="14">
    <source>
        <dbReference type="HAMAP-Rule" id="MF_03183"/>
    </source>
</evidence>
<proteinExistence type="inferred from homology"/>
<dbReference type="GO" id="GO:0140078">
    <property type="term" value="F:class I DNA-(apurinic or apyrimidinic site) endonuclease activity"/>
    <property type="evidence" value="ECO:0007669"/>
    <property type="project" value="UniProtKB-EC"/>
</dbReference>